<evidence type="ECO:0000256" key="1">
    <source>
        <dbReference type="SAM" id="MobiDB-lite"/>
    </source>
</evidence>
<dbReference type="Gene3D" id="3.30.70.1230">
    <property type="entry name" value="Nucleotide cyclase"/>
    <property type="match status" value="1"/>
</dbReference>
<feature type="transmembrane region" description="Helical" evidence="2">
    <location>
        <begin position="57"/>
        <end position="81"/>
    </location>
</feature>
<feature type="region of interest" description="Disordered" evidence="1">
    <location>
        <begin position="492"/>
        <end position="518"/>
    </location>
</feature>
<evidence type="ECO:0000256" key="2">
    <source>
        <dbReference type="SAM" id="Phobius"/>
    </source>
</evidence>
<dbReference type="InterPro" id="IPR029787">
    <property type="entry name" value="Nucleotide_cyclase"/>
</dbReference>
<dbReference type="EMBL" id="VFQX01000006">
    <property type="protein sequence ID" value="KAF0983490.1"/>
    <property type="molecule type" value="Genomic_DNA"/>
</dbReference>
<keyword evidence="2" id="KW-0472">Membrane</keyword>
<name>A0A6A5CD08_NAEFO</name>
<dbReference type="VEuPathDB" id="AmoebaDB:FDP41_010555"/>
<dbReference type="SUPFAM" id="SSF55073">
    <property type="entry name" value="Nucleotide cyclase"/>
    <property type="match status" value="1"/>
</dbReference>
<dbReference type="RefSeq" id="XP_044568203.1">
    <property type="nucleotide sequence ID" value="XM_044700866.1"/>
</dbReference>
<evidence type="ECO:0000313" key="3">
    <source>
        <dbReference type="EMBL" id="KAF0983490.1"/>
    </source>
</evidence>
<keyword evidence="2" id="KW-1133">Transmembrane helix</keyword>
<dbReference type="Gene3D" id="3.30.450.20">
    <property type="entry name" value="PAS domain"/>
    <property type="match status" value="2"/>
</dbReference>
<evidence type="ECO:0000313" key="4">
    <source>
        <dbReference type="Proteomes" id="UP000444721"/>
    </source>
</evidence>
<feature type="transmembrane region" description="Helical" evidence="2">
    <location>
        <begin position="391"/>
        <end position="415"/>
    </location>
</feature>
<accession>A0A6A5CD08</accession>
<dbReference type="OMA" id="ISITIGW"/>
<keyword evidence="2" id="KW-0812">Transmembrane</keyword>
<keyword evidence="4" id="KW-1185">Reference proteome</keyword>
<dbReference type="VEuPathDB" id="AmoebaDB:NF0102300"/>
<gene>
    <name evidence="3" type="ORF">FDP41_010555</name>
</gene>
<organism evidence="3 4">
    <name type="scientific">Naegleria fowleri</name>
    <name type="common">Brain eating amoeba</name>
    <dbReference type="NCBI Taxonomy" id="5763"/>
    <lineage>
        <taxon>Eukaryota</taxon>
        <taxon>Discoba</taxon>
        <taxon>Heterolobosea</taxon>
        <taxon>Tetramitia</taxon>
        <taxon>Eutetramitia</taxon>
        <taxon>Vahlkampfiidae</taxon>
        <taxon>Naegleria</taxon>
    </lineage>
</organism>
<sequence length="826" mass="92528">MTKVQPVLGEEQLTHKESDTLSKHEIFSIEGASYEELSDQPKKQRPFVLRALLSVRLFLIFSITLLVIMTAISIWVAAFVVNEQTSMEQVNVIISNMNEKIASFMNSQLLPAKLVSKQMVADYHNFKIDLDPSIGPYLFTKVKLFGVTNTNLCLGEKGNNILYAYSMNSDNSLSWGVKLQEDINLVIYRASNETGIPDYNKVSLNVTYYVNKTDYYQESLRIFRDFSEEGGFGNVYKVIGGGPQSTFWSTPVYNRTELAQGNKTRVGIAKVNVSLVYIAQFLKTVKVLERGYVIISEFGNNFVIGSSLNIPGIDDKRIKATDVTTRDAGSVMSIFLSNVGDSFDPIVLNIESNGTKYLISSTPYILANLKWRMTLVFEENEIKKGIITSSYVILGVTLGVASLGVLISITIGWIVTNPFINLQEDFRKIEVLDLSNIKERNALFSEAKSIYSSLNETVKWLSEFKAFLPDSVLNQLENAKIQAQGIQVDQEVVSETRKEKRSTHEKGEEQQSSMASSSHKIESSLGTAYNMKPSKDLFKLGLAPKDLVSLVHIVIPNLNEKNYSFESLNSIISKCLVSVSTICKTCRADLQIRSYDEYVIVFHDKTPCVTALETCLKLKVVLDSLNDYLSKEASAPLEVCMGIASGACVLGNVGNKQVRYFAQVGEIVSRAKNLTVMGVMASVSLIVDKNTFKQTQDAFVFRPVDRIMNPTKNNIESVYQCIRKSEVTSDEWMYELEHKTQNTKYEAFNNHFAKLFSDENQELPPQEANEVKEFLLNMCQLSPSDPVLQKLSKLIGLSSHQQLSTYYSSVSTSVLNYVQGRAVKLD</sequence>
<proteinExistence type="predicted"/>
<comment type="caution">
    <text evidence="3">The sequence shown here is derived from an EMBL/GenBank/DDBJ whole genome shotgun (WGS) entry which is preliminary data.</text>
</comment>
<dbReference type="Proteomes" id="UP000444721">
    <property type="component" value="Unassembled WGS sequence"/>
</dbReference>
<protein>
    <submittedName>
        <fullName evidence="3">Uncharacterized protein</fullName>
    </submittedName>
</protein>
<dbReference type="GeneID" id="68117770"/>
<dbReference type="AlphaFoldDB" id="A0A6A5CD08"/>
<dbReference type="VEuPathDB" id="AmoebaDB:NfTy_013000"/>
<dbReference type="OrthoDB" id="10307241at2759"/>
<reference evidence="3 4" key="1">
    <citation type="journal article" date="2019" name="Sci. Rep.">
        <title>Nanopore sequencing improves the draft genome of the human pathogenic amoeba Naegleria fowleri.</title>
        <authorList>
            <person name="Liechti N."/>
            <person name="Schurch N."/>
            <person name="Bruggmann R."/>
            <person name="Wittwer M."/>
        </authorList>
    </citation>
    <scope>NUCLEOTIDE SEQUENCE [LARGE SCALE GENOMIC DNA]</scope>
    <source>
        <strain evidence="3 4">ATCC 30894</strain>
    </source>
</reference>
<feature type="compositionally biased region" description="Basic and acidic residues" evidence="1">
    <location>
        <begin position="494"/>
        <end position="509"/>
    </location>
</feature>